<keyword evidence="6 7" id="KW-0472">Membrane</keyword>
<evidence type="ECO:0000259" key="8">
    <source>
        <dbReference type="PROSITE" id="PS50928"/>
    </source>
</evidence>
<dbReference type="CDD" id="cd06261">
    <property type="entry name" value="TM_PBP2"/>
    <property type="match status" value="1"/>
</dbReference>
<keyword evidence="3" id="KW-1003">Cell membrane</keyword>
<dbReference type="PANTHER" id="PTHR43163">
    <property type="entry name" value="DIPEPTIDE TRANSPORT SYSTEM PERMEASE PROTEIN DPPB-RELATED"/>
    <property type="match status" value="1"/>
</dbReference>
<evidence type="ECO:0000256" key="1">
    <source>
        <dbReference type="ARBA" id="ARBA00004651"/>
    </source>
</evidence>
<comment type="similarity">
    <text evidence="7">Belongs to the binding-protein-dependent transport system permease family.</text>
</comment>
<dbReference type="SUPFAM" id="SSF161098">
    <property type="entry name" value="MetI-like"/>
    <property type="match status" value="1"/>
</dbReference>
<accession>A0A840P8S4</accession>
<evidence type="ECO:0000313" key="10">
    <source>
        <dbReference type="Proteomes" id="UP000578449"/>
    </source>
</evidence>
<feature type="transmembrane region" description="Helical" evidence="7">
    <location>
        <begin position="238"/>
        <end position="260"/>
    </location>
</feature>
<evidence type="ECO:0000256" key="7">
    <source>
        <dbReference type="RuleBase" id="RU363032"/>
    </source>
</evidence>
<organism evidence="9 10">
    <name type="scientific">Thermocatellispora tengchongensis</name>
    <dbReference type="NCBI Taxonomy" id="1073253"/>
    <lineage>
        <taxon>Bacteria</taxon>
        <taxon>Bacillati</taxon>
        <taxon>Actinomycetota</taxon>
        <taxon>Actinomycetes</taxon>
        <taxon>Streptosporangiales</taxon>
        <taxon>Streptosporangiaceae</taxon>
        <taxon>Thermocatellispora</taxon>
    </lineage>
</organism>
<evidence type="ECO:0000313" key="9">
    <source>
        <dbReference type="EMBL" id="MBB5136068.1"/>
    </source>
</evidence>
<comment type="subcellular location">
    <subcellularLocation>
        <location evidence="1 7">Cell membrane</location>
        <topology evidence="1 7">Multi-pass membrane protein</topology>
    </subcellularLocation>
</comment>
<dbReference type="GO" id="GO:0005886">
    <property type="term" value="C:plasma membrane"/>
    <property type="evidence" value="ECO:0007669"/>
    <property type="project" value="UniProtKB-SubCell"/>
</dbReference>
<keyword evidence="5 7" id="KW-1133">Transmembrane helix</keyword>
<dbReference type="InterPro" id="IPR000515">
    <property type="entry name" value="MetI-like"/>
</dbReference>
<feature type="transmembrane region" description="Helical" evidence="7">
    <location>
        <begin position="134"/>
        <end position="156"/>
    </location>
</feature>
<feature type="domain" description="ABC transmembrane type-1" evidence="8">
    <location>
        <begin position="95"/>
        <end position="299"/>
    </location>
</feature>
<feature type="transmembrane region" description="Helical" evidence="7">
    <location>
        <begin position="101"/>
        <end position="122"/>
    </location>
</feature>
<dbReference type="AlphaFoldDB" id="A0A840P8S4"/>
<keyword evidence="2 7" id="KW-0813">Transport</keyword>
<feature type="transmembrane region" description="Helical" evidence="7">
    <location>
        <begin position="280"/>
        <end position="306"/>
    </location>
</feature>
<dbReference type="PANTHER" id="PTHR43163:SF6">
    <property type="entry name" value="DIPEPTIDE TRANSPORT SYSTEM PERMEASE PROTEIN DPPB-RELATED"/>
    <property type="match status" value="1"/>
</dbReference>
<evidence type="ECO:0000256" key="5">
    <source>
        <dbReference type="ARBA" id="ARBA00022989"/>
    </source>
</evidence>
<evidence type="ECO:0000256" key="2">
    <source>
        <dbReference type="ARBA" id="ARBA00022448"/>
    </source>
</evidence>
<dbReference type="EMBL" id="JACHGN010000013">
    <property type="protein sequence ID" value="MBB5136068.1"/>
    <property type="molecule type" value="Genomic_DNA"/>
</dbReference>
<evidence type="ECO:0000256" key="6">
    <source>
        <dbReference type="ARBA" id="ARBA00023136"/>
    </source>
</evidence>
<dbReference type="Proteomes" id="UP000578449">
    <property type="component" value="Unassembled WGS sequence"/>
</dbReference>
<dbReference type="InterPro" id="IPR045621">
    <property type="entry name" value="BPD_transp_1_N"/>
</dbReference>
<evidence type="ECO:0000256" key="3">
    <source>
        <dbReference type="ARBA" id="ARBA00022475"/>
    </source>
</evidence>
<dbReference type="PROSITE" id="PS50928">
    <property type="entry name" value="ABC_TM1"/>
    <property type="match status" value="1"/>
</dbReference>
<dbReference type="RefSeq" id="WP_185052992.1">
    <property type="nucleotide sequence ID" value="NZ_BAABIX010000017.1"/>
</dbReference>
<comment type="caution">
    <text evidence="9">The sequence shown here is derived from an EMBL/GenBank/DDBJ whole genome shotgun (WGS) entry which is preliminary data.</text>
</comment>
<proteinExistence type="inferred from homology"/>
<gene>
    <name evidence="9" type="ORF">HNP84_005812</name>
</gene>
<dbReference type="Gene3D" id="1.10.3720.10">
    <property type="entry name" value="MetI-like"/>
    <property type="match status" value="1"/>
</dbReference>
<dbReference type="InterPro" id="IPR035906">
    <property type="entry name" value="MetI-like_sf"/>
</dbReference>
<reference evidence="9 10" key="1">
    <citation type="submission" date="2020-08" db="EMBL/GenBank/DDBJ databases">
        <title>Genomic Encyclopedia of Type Strains, Phase IV (KMG-IV): sequencing the most valuable type-strain genomes for metagenomic binning, comparative biology and taxonomic classification.</title>
        <authorList>
            <person name="Goeker M."/>
        </authorList>
    </citation>
    <scope>NUCLEOTIDE SEQUENCE [LARGE SCALE GENOMIC DNA]</scope>
    <source>
        <strain evidence="9 10">DSM 45615</strain>
    </source>
</reference>
<feature type="transmembrane region" description="Helical" evidence="7">
    <location>
        <begin position="176"/>
        <end position="196"/>
    </location>
</feature>
<evidence type="ECO:0000256" key="4">
    <source>
        <dbReference type="ARBA" id="ARBA00022692"/>
    </source>
</evidence>
<protein>
    <submittedName>
        <fullName evidence="9">Peptide/nickel transport system permease protein</fullName>
    </submittedName>
</protein>
<name>A0A840P8S4_9ACTN</name>
<dbReference type="GO" id="GO:0071916">
    <property type="term" value="F:dipeptide transmembrane transporter activity"/>
    <property type="evidence" value="ECO:0007669"/>
    <property type="project" value="TreeGrafter"/>
</dbReference>
<keyword evidence="10" id="KW-1185">Reference proteome</keyword>
<sequence>MLNLIVRRAGISVPLLLIVSALTFVLGSLVPGDAARAILGVSGSPEQYAALRDELHLDEPVWDQYRRWLTGAVRGDLGDSVFSGEPVVQALNARLPATLSLVAGTTLVCALVGVAFGTVSAVRGGWIARSLDVLSVAGLALPSFWLALVLVSIFSVWLGLLPATGYVHAGESVSGWLRALVLPVVALALAGITQVARQTRDAMLDVLGQDFIRTMEANGFSRRSIVLKHALRNAAAPILTVLGVILVGALSGTVFVENVFVLPGLGGLAVQATQQHDLPVIAGIAVYFTLITIAVNLLVDLAYGWLNPKVRTA</sequence>
<dbReference type="Pfam" id="PF00528">
    <property type="entry name" value="BPD_transp_1"/>
    <property type="match status" value="1"/>
</dbReference>
<keyword evidence="4 7" id="KW-0812">Transmembrane</keyword>
<dbReference type="Pfam" id="PF19300">
    <property type="entry name" value="BPD_transp_1_N"/>
    <property type="match status" value="1"/>
</dbReference>